<dbReference type="InterPro" id="IPR014710">
    <property type="entry name" value="RmlC-like_jellyroll"/>
</dbReference>
<dbReference type="STRING" id="565033.GACE_1137"/>
<dbReference type="SUPFAM" id="SSF51182">
    <property type="entry name" value="RmlC-like cupins"/>
    <property type="match status" value="1"/>
</dbReference>
<reference evidence="2 3" key="1">
    <citation type="journal article" date="2015" name="Appl. Environ. Microbiol.">
        <title>The Geoglobus acetivorans genome: Fe(III) reduction, acetate utilization, autotrophic growth, and degradation of aromatic compounds in a hyperthermophilic archaeon.</title>
        <authorList>
            <person name="Mardanov A.V."/>
            <person name="Slododkina G.B."/>
            <person name="Slobodkin A.I."/>
            <person name="Beletsky A.V."/>
            <person name="Gavrilov S.N."/>
            <person name="Kublanov I.V."/>
            <person name="Bonch-Osmolovskaya E.A."/>
            <person name="Skryabin K.G."/>
            <person name="Ravin N.V."/>
        </authorList>
    </citation>
    <scope>NUCLEOTIDE SEQUENCE [LARGE SCALE GENOMIC DNA]</scope>
    <source>
        <strain evidence="2 3">SBH6</strain>
    </source>
</reference>
<sequence length="130" mass="15372">MVHDHRGNLTFIEENKHVPFEIKRIYYLYDVPSGAVRGGHAHIELHQLIIALSGSFDVIIDDGYQRKSFFLNRPHYGLYIPPGMWREIENFSSNSVALVLASELYDEEDYIRDYEKFRKMVREGFWDESD</sequence>
<evidence type="ECO:0000259" key="1">
    <source>
        <dbReference type="Pfam" id="PF05523"/>
    </source>
</evidence>
<feature type="domain" description="Sugar 3,4-ketoisomerase QdtA cupin" evidence="1">
    <location>
        <begin position="2"/>
        <end position="121"/>
    </location>
</feature>
<dbReference type="EMBL" id="CP009552">
    <property type="protein sequence ID" value="AIY90181.1"/>
    <property type="molecule type" value="Genomic_DNA"/>
</dbReference>
<organism evidence="2 3">
    <name type="scientific">Geoglobus acetivorans</name>
    <dbReference type="NCBI Taxonomy" id="565033"/>
    <lineage>
        <taxon>Archaea</taxon>
        <taxon>Methanobacteriati</taxon>
        <taxon>Methanobacteriota</taxon>
        <taxon>Archaeoglobi</taxon>
        <taxon>Archaeoglobales</taxon>
        <taxon>Archaeoglobaceae</taxon>
        <taxon>Geoglobus</taxon>
    </lineage>
</organism>
<gene>
    <name evidence="2" type="ORF">GACE_1137</name>
</gene>
<dbReference type="KEGG" id="gac:GACE_1137"/>
<proteinExistence type="predicted"/>
<accession>A0A0A7GGV8</accession>
<dbReference type="eggNOG" id="arCOG14894">
    <property type="taxonomic scope" value="Archaea"/>
</dbReference>
<dbReference type="Proteomes" id="UP000030624">
    <property type="component" value="Chromosome"/>
</dbReference>
<evidence type="ECO:0000313" key="3">
    <source>
        <dbReference type="Proteomes" id="UP000030624"/>
    </source>
</evidence>
<dbReference type="InterPro" id="IPR008894">
    <property type="entry name" value="QdtA_cupin_dom"/>
</dbReference>
<dbReference type="HOGENOM" id="CLU_127501_0_0_2"/>
<evidence type="ECO:0000313" key="2">
    <source>
        <dbReference type="EMBL" id="AIY90181.1"/>
    </source>
</evidence>
<protein>
    <recommendedName>
        <fullName evidence="1">Sugar 3,4-ketoisomerase QdtA cupin domain-containing protein</fullName>
    </recommendedName>
</protein>
<dbReference type="Pfam" id="PF05523">
    <property type="entry name" value="FdtA"/>
    <property type="match status" value="1"/>
</dbReference>
<dbReference type="AlphaFoldDB" id="A0A0A7GGV8"/>
<dbReference type="InterPro" id="IPR011051">
    <property type="entry name" value="RmlC_Cupin_sf"/>
</dbReference>
<name>A0A0A7GGV8_GEOAI</name>
<dbReference type="CDD" id="cd20292">
    <property type="entry name" value="cupin_QdtA-like"/>
    <property type="match status" value="1"/>
</dbReference>
<dbReference type="Gene3D" id="2.60.120.10">
    <property type="entry name" value="Jelly Rolls"/>
    <property type="match status" value="1"/>
</dbReference>